<keyword evidence="1" id="KW-0472">Membrane</keyword>
<accession>A0AA94WP44</accession>
<name>A0AA94WP44_9BACI</name>
<evidence type="ECO:0000313" key="2">
    <source>
        <dbReference type="EMBL" id="TYS58111.1"/>
    </source>
</evidence>
<organism evidence="2 3">
    <name type="scientific">Sutcliffiella horikoshii</name>
    <dbReference type="NCBI Taxonomy" id="79883"/>
    <lineage>
        <taxon>Bacteria</taxon>
        <taxon>Bacillati</taxon>
        <taxon>Bacillota</taxon>
        <taxon>Bacilli</taxon>
        <taxon>Bacillales</taxon>
        <taxon>Bacillaceae</taxon>
        <taxon>Sutcliffiella</taxon>
    </lineage>
</organism>
<evidence type="ECO:0000313" key="3">
    <source>
        <dbReference type="Proteomes" id="UP000323393"/>
    </source>
</evidence>
<comment type="caution">
    <text evidence="2">The sequence shown here is derived from an EMBL/GenBank/DDBJ whole genome shotgun (WGS) entry which is preliminary data.</text>
</comment>
<feature type="transmembrane region" description="Helical" evidence="1">
    <location>
        <begin position="27"/>
        <end position="45"/>
    </location>
</feature>
<dbReference type="Proteomes" id="UP000323393">
    <property type="component" value="Unassembled WGS sequence"/>
</dbReference>
<proteinExistence type="predicted"/>
<evidence type="ECO:0000256" key="1">
    <source>
        <dbReference type="SAM" id="Phobius"/>
    </source>
</evidence>
<dbReference type="AlphaFoldDB" id="A0AA94WP44"/>
<dbReference type="EMBL" id="VTEU01000005">
    <property type="protein sequence ID" value="TYS58111.1"/>
    <property type="molecule type" value="Genomic_DNA"/>
</dbReference>
<keyword evidence="1" id="KW-1133">Transmembrane helix</keyword>
<sequence length="191" mass="23036">MGNIEVQVRVTPEACEEMIRYSTYNKFIYWLVMLLLSLMQVWYHVKARYDNSMIYNNPEKLIAANNVDMLFTFITISILLLTFHYMWKYICVRILGGKLYKAYRKKDILNIYVDFNSFTCKFLLRHSNLELKGKPTIFSTKNYYLFYYKTKYLREVSFFLPKHGDDEFKNKVEKIIKSCRTNLKTHIKDKS</sequence>
<reference evidence="2 3" key="1">
    <citation type="submission" date="2019-08" db="EMBL/GenBank/DDBJ databases">
        <title>Bacillus genomes from the desert of Cuatro Cienegas, Coahuila.</title>
        <authorList>
            <person name="Olmedo-Alvarez G."/>
        </authorList>
    </citation>
    <scope>NUCLEOTIDE SEQUENCE [LARGE SCALE GENOMIC DNA]</scope>
    <source>
        <strain evidence="2 3">CH88_3T</strain>
    </source>
</reference>
<keyword evidence="1" id="KW-0812">Transmembrane</keyword>
<protein>
    <submittedName>
        <fullName evidence="2">Uncharacterized protein</fullName>
    </submittedName>
</protein>
<feature type="transmembrane region" description="Helical" evidence="1">
    <location>
        <begin position="66"/>
        <end position="87"/>
    </location>
</feature>
<dbReference type="RefSeq" id="WP_148966330.1">
    <property type="nucleotide sequence ID" value="NZ_VTEU01000005.1"/>
</dbReference>
<gene>
    <name evidence="2" type="ORF">FZC74_14055</name>
</gene>